<evidence type="ECO:0000313" key="2">
    <source>
        <dbReference type="Proteomes" id="UP001566132"/>
    </source>
</evidence>
<evidence type="ECO:0000313" key="1">
    <source>
        <dbReference type="EMBL" id="KAL1505558.1"/>
    </source>
</evidence>
<protein>
    <recommendedName>
        <fullName evidence="3">KIF-binding protein</fullName>
    </recommendedName>
</protein>
<dbReference type="Gene3D" id="1.25.40.10">
    <property type="entry name" value="Tetratricopeptide repeat domain"/>
    <property type="match status" value="1"/>
</dbReference>
<dbReference type="AlphaFoldDB" id="A0ABD1EXE7"/>
<organism evidence="1 2">
    <name type="scientific">Hypothenemus hampei</name>
    <name type="common">Coffee berry borer</name>
    <dbReference type="NCBI Taxonomy" id="57062"/>
    <lineage>
        <taxon>Eukaryota</taxon>
        <taxon>Metazoa</taxon>
        <taxon>Ecdysozoa</taxon>
        <taxon>Arthropoda</taxon>
        <taxon>Hexapoda</taxon>
        <taxon>Insecta</taxon>
        <taxon>Pterygota</taxon>
        <taxon>Neoptera</taxon>
        <taxon>Endopterygota</taxon>
        <taxon>Coleoptera</taxon>
        <taxon>Polyphaga</taxon>
        <taxon>Cucujiformia</taxon>
        <taxon>Curculionidae</taxon>
        <taxon>Scolytinae</taxon>
        <taxon>Hypothenemus</taxon>
    </lineage>
</organism>
<sequence length="246" mass="28128">MAAKADPTFANDLQTCFNELKKHSVSYKLGQAQQTAGDEQQNPLQAQFSSLLTKLEENLGQHNKHSPEYTKIISMKASIIYEKAKILLSENLLLESQTLLEEALEVIAEYSEHPQMAFLHMRIINHLTYVLCCLGHLQEAKELLIREIENNGKSSPEVFSTDDLFQDIKKDPIISSSKLNRLYINNMQMLAWIYARLGEIEQNLKMQHDILQRQLDATNDDALTWAQSCFRLGGIFVIYGDWPNAK</sequence>
<dbReference type="Proteomes" id="UP001566132">
    <property type="component" value="Unassembled WGS sequence"/>
</dbReference>
<dbReference type="InterPro" id="IPR011990">
    <property type="entry name" value="TPR-like_helical_dom_sf"/>
</dbReference>
<keyword evidence="2" id="KW-1185">Reference proteome</keyword>
<dbReference type="PANTHER" id="PTHR46321">
    <property type="entry name" value="KIF1-BINDING PROTEIN"/>
    <property type="match status" value="1"/>
</dbReference>
<gene>
    <name evidence="1" type="ORF">ABEB36_005099</name>
</gene>
<accession>A0ABD1EXE7</accession>
<name>A0ABD1EXE7_HYPHA</name>
<comment type="caution">
    <text evidence="1">The sequence shown here is derived from an EMBL/GenBank/DDBJ whole genome shotgun (WGS) entry which is preliminary data.</text>
</comment>
<evidence type="ECO:0008006" key="3">
    <source>
        <dbReference type="Google" id="ProtNLM"/>
    </source>
</evidence>
<dbReference type="EMBL" id="JBDJPC010000004">
    <property type="protein sequence ID" value="KAL1505558.1"/>
    <property type="molecule type" value="Genomic_DNA"/>
</dbReference>
<reference evidence="1 2" key="1">
    <citation type="submission" date="2024-05" db="EMBL/GenBank/DDBJ databases">
        <title>Genetic variation in Jamaican populations of the coffee berry borer (Hypothenemus hampei).</title>
        <authorList>
            <person name="Errbii M."/>
            <person name="Myrie A."/>
        </authorList>
    </citation>
    <scope>NUCLEOTIDE SEQUENCE [LARGE SCALE GENOMIC DNA]</scope>
    <source>
        <strain evidence="1">JA-Hopewell-2020-01-JO</strain>
        <tissue evidence="1">Whole body</tissue>
    </source>
</reference>
<dbReference type="PANTHER" id="PTHR46321:SF1">
    <property type="entry name" value="KIF-BINDING PROTEIN"/>
    <property type="match status" value="1"/>
</dbReference>
<proteinExistence type="predicted"/>